<dbReference type="SMART" id="SM00858">
    <property type="entry name" value="SAF"/>
    <property type="match status" value="1"/>
</dbReference>
<dbReference type="PANTHER" id="PTHR36307:SF1">
    <property type="entry name" value="FLAGELLA BASAL BODY P-RING FORMATION PROTEIN FLGA"/>
    <property type="match status" value="1"/>
</dbReference>
<dbReference type="RefSeq" id="WP_377360801.1">
    <property type="nucleotide sequence ID" value="NZ_JBHTCM010000028.1"/>
</dbReference>
<keyword evidence="6" id="KW-0969">Cilium</keyword>
<dbReference type="EMBL" id="JBHTCM010000028">
    <property type="protein sequence ID" value="MFC7335268.1"/>
    <property type="molecule type" value="Genomic_DNA"/>
</dbReference>
<dbReference type="InterPro" id="IPR039246">
    <property type="entry name" value="Flagellar_FlgA"/>
</dbReference>
<evidence type="ECO:0000256" key="2">
    <source>
        <dbReference type="ARBA" id="ARBA00022729"/>
    </source>
</evidence>
<accession>A0ABW2KYV0</accession>
<evidence type="ECO:0000313" key="7">
    <source>
        <dbReference type="Proteomes" id="UP001596456"/>
    </source>
</evidence>
<keyword evidence="3 4" id="KW-0574">Periplasm</keyword>
<keyword evidence="4" id="KW-1005">Bacterial flagellum biogenesis</keyword>
<dbReference type="Proteomes" id="UP001596456">
    <property type="component" value="Unassembled WGS sequence"/>
</dbReference>
<protein>
    <recommendedName>
        <fullName evidence="4">Flagella basal body P-ring formation protein FlgA</fullName>
    </recommendedName>
</protein>
<evidence type="ECO:0000259" key="5">
    <source>
        <dbReference type="SMART" id="SM00858"/>
    </source>
</evidence>
<keyword evidence="7" id="KW-1185">Reference proteome</keyword>
<evidence type="ECO:0000313" key="6">
    <source>
        <dbReference type="EMBL" id="MFC7335268.1"/>
    </source>
</evidence>
<sequence>MRYLLPLLAILTLPAPALANAGEAVADEMVRRFGGSLPEGELRVLLDRQGPAEIIGVETLRYDPRTGRVAAILVAAEGRFAVEGSAWTEITAAVPNRRLTPGEIIQPGDLASLPVRADQVSARAVVTPADLVGKQVRRALVPGRLVQAGSVGEPVVVERSKPVTLEFRSGALLLTARGRALESGGVGDVVRVINLDSNRTITGVVSGPGLVSASP</sequence>
<name>A0ABW2KYV0_9PROT</name>
<dbReference type="Pfam" id="PF13144">
    <property type="entry name" value="ChapFlgA"/>
    <property type="match status" value="1"/>
</dbReference>
<keyword evidence="2 4" id="KW-0732">Signal</keyword>
<feature type="chain" id="PRO_5044965275" description="Flagella basal body P-ring formation protein FlgA" evidence="4">
    <location>
        <begin position="20"/>
        <end position="215"/>
    </location>
</feature>
<organism evidence="6 7">
    <name type="scientific">Rhodocista pekingensis</name>
    <dbReference type="NCBI Taxonomy" id="201185"/>
    <lineage>
        <taxon>Bacteria</taxon>
        <taxon>Pseudomonadati</taxon>
        <taxon>Pseudomonadota</taxon>
        <taxon>Alphaproteobacteria</taxon>
        <taxon>Rhodospirillales</taxon>
        <taxon>Azospirillaceae</taxon>
        <taxon>Rhodocista</taxon>
    </lineage>
</organism>
<reference evidence="7" key="1">
    <citation type="journal article" date="2019" name="Int. J. Syst. Evol. Microbiol.">
        <title>The Global Catalogue of Microorganisms (GCM) 10K type strain sequencing project: providing services to taxonomists for standard genome sequencing and annotation.</title>
        <authorList>
            <consortium name="The Broad Institute Genomics Platform"/>
            <consortium name="The Broad Institute Genome Sequencing Center for Infectious Disease"/>
            <person name="Wu L."/>
            <person name="Ma J."/>
        </authorList>
    </citation>
    <scope>NUCLEOTIDE SEQUENCE [LARGE SCALE GENOMIC DNA]</scope>
    <source>
        <strain evidence="7">CGMCC 1.16275</strain>
    </source>
</reference>
<dbReference type="InterPro" id="IPR013974">
    <property type="entry name" value="SAF"/>
</dbReference>
<feature type="domain" description="SAF" evidence="5">
    <location>
        <begin position="90"/>
        <end position="152"/>
    </location>
</feature>
<proteinExistence type="inferred from homology"/>
<comment type="subcellular location">
    <subcellularLocation>
        <location evidence="1 4">Periplasm</location>
    </subcellularLocation>
</comment>
<dbReference type="Gene3D" id="3.90.1210.10">
    <property type="entry name" value="Antifreeze-like/N-acetylneuraminic acid synthase C-terminal domain"/>
    <property type="match status" value="1"/>
</dbReference>
<dbReference type="PANTHER" id="PTHR36307">
    <property type="entry name" value="FLAGELLA BASAL BODY P-RING FORMATION PROTEIN FLGA"/>
    <property type="match status" value="1"/>
</dbReference>
<keyword evidence="6" id="KW-0282">Flagellum</keyword>
<dbReference type="InterPro" id="IPR017585">
    <property type="entry name" value="SAF_FlgA"/>
</dbReference>
<gene>
    <name evidence="6" type="primary">flgA</name>
    <name evidence="6" type="ORF">ACFQPS_19025</name>
</gene>
<comment type="function">
    <text evidence="4">Involved in the assembly process of the P-ring formation. It may associate with FlgF on the rod constituting a structure essential for the P-ring assembly or may act as a modulator protein for the P-ring assembly.</text>
</comment>
<evidence type="ECO:0000256" key="4">
    <source>
        <dbReference type="RuleBase" id="RU362063"/>
    </source>
</evidence>
<feature type="signal peptide" evidence="4">
    <location>
        <begin position="1"/>
        <end position="19"/>
    </location>
</feature>
<evidence type="ECO:0000256" key="3">
    <source>
        <dbReference type="ARBA" id="ARBA00022764"/>
    </source>
</evidence>
<comment type="caution">
    <text evidence="6">The sequence shown here is derived from an EMBL/GenBank/DDBJ whole genome shotgun (WGS) entry which is preliminary data.</text>
</comment>
<keyword evidence="6" id="KW-0966">Cell projection</keyword>
<dbReference type="Gene3D" id="2.30.30.760">
    <property type="match status" value="1"/>
</dbReference>
<evidence type="ECO:0000256" key="1">
    <source>
        <dbReference type="ARBA" id="ARBA00004418"/>
    </source>
</evidence>
<comment type="similarity">
    <text evidence="4">Belongs to the FlgA family.</text>
</comment>
<dbReference type="CDD" id="cd11614">
    <property type="entry name" value="SAF_CpaB_FlgA_like"/>
    <property type="match status" value="1"/>
</dbReference>
<dbReference type="NCBIfam" id="TIGR03170">
    <property type="entry name" value="flgA_cterm"/>
    <property type="match status" value="1"/>
</dbReference>